<dbReference type="InParanoid" id="A7T2I7"/>
<proteinExistence type="predicted"/>
<keyword evidence="3" id="KW-1185">Reference proteome</keyword>
<evidence type="ECO:0008006" key="4">
    <source>
        <dbReference type="Google" id="ProtNLM"/>
    </source>
</evidence>
<feature type="compositionally biased region" description="Basic residues" evidence="1">
    <location>
        <begin position="62"/>
        <end position="71"/>
    </location>
</feature>
<evidence type="ECO:0000313" key="2">
    <source>
        <dbReference type="EMBL" id="EDO29826.1"/>
    </source>
</evidence>
<name>A7T2I7_NEMVE</name>
<gene>
    <name evidence="2" type="ORF">NEMVEDRAFT_v1g221398</name>
</gene>
<evidence type="ECO:0000313" key="3">
    <source>
        <dbReference type="Proteomes" id="UP000001593"/>
    </source>
</evidence>
<dbReference type="HOGENOM" id="CLU_1654235_0_0_1"/>
<dbReference type="Proteomes" id="UP000001593">
    <property type="component" value="Unassembled WGS sequence"/>
</dbReference>
<dbReference type="AlphaFoldDB" id="A7T2I7"/>
<dbReference type="STRING" id="45351.A7T2I7"/>
<accession>A7T2I7</accession>
<organism evidence="2 3">
    <name type="scientific">Nematostella vectensis</name>
    <name type="common">Starlet sea anemone</name>
    <dbReference type="NCBI Taxonomy" id="45351"/>
    <lineage>
        <taxon>Eukaryota</taxon>
        <taxon>Metazoa</taxon>
        <taxon>Cnidaria</taxon>
        <taxon>Anthozoa</taxon>
        <taxon>Hexacorallia</taxon>
        <taxon>Actiniaria</taxon>
        <taxon>Edwardsiidae</taxon>
        <taxon>Nematostella</taxon>
    </lineage>
</organism>
<sequence>MECSLDRRVDSADRTQGIRNAEIVWTYPHGSMKACAAHNKVCHNCGKKRHFKEVCQSEPKPKQHAQARKPVKTLEDYSDRDDENTFTLIKGTKARHPFFKIKIQDTWMELMADPVSSINLLDENDYKRPKGRPKHEGTAARVYPYKYKIPWKCQERLKRS</sequence>
<protein>
    <recommendedName>
        <fullName evidence="4">CCHC-type domain-containing protein</fullName>
    </recommendedName>
</protein>
<feature type="region of interest" description="Disordered" evidence="1">
    <location>
        <begin position="56"/>
        <end position="77"/>
    </location>
</feature>
<evidence type="ECO:0000256" key="1">
    <source>
        <dbReference type="SAM" id="MobiDB-lite"/>
    </source>
</evidence>
<dbReference type="EMBL" id="DS470258">
    <property type="protein sequence ID" value="EDO29826.1"/>
    <property type="molecule type" value="Genomic_DNA"/>
</dbReference>
<dbReference type="PhylomeDB" id="A7T2I7"/>
<reference evidence="2 3" key="1">
    <citation type="journal article" date="2007" name="Science">
        <title>Sea anemone genome reveals ancestral eumetazoan gene repertoire and genomic organization.</title>
        <authorList>
            <person name="Putnam N.H."/>
            <person name="Srivastava M."/>
            <person name="Hellsten U."/>
            <person name="Dirks B."/>
            <person name="Chapman J."/>
            <person name="Salamov A."/>
            <person name="Terry A."/>
            <person name="Shapiro H."/>
            <person name="Lindquist E."/>
            <person name="Kapitonov V.V."/>
            <person name="Jurka J."/>
            <person name="Genikhovich G."/>
            <person name="Grigoriev I.V."/>
            <person name="Lucas S.M."/>
            <person name="Steele R.E."/>
            <person name="Finnerty J.R."/>
            <person name="Technau U."/>
            <person name="Martindale M.Q."/>
            <person name="Rokhsar D.S."/>
        </authorList>
    </citation>
    <scope>NUCLEOTIDE SEQUENCE [LARGE SCALE GENOMIC DNA]</scope>
    <source>
        <strain evidence="3">CH2 X CH6</strain>
    </source>
</reference>